<dbReference type="InterPro" id="IPR012340">
    <property type="entry name" value="NA-bd_OB-fold"/>
</dbReference>
<reference evidence="8 9" key="1">
    <citation type="submission" date="2018-06" db="EMBL/GenBank/DDBJ databases">
        <title>Genomic Encyclopedia of Archaeal and Bacterial Type Strains, Phase II (KMG-II): from individual species to whole genera.</title>
        <authorList>
            <person name="Goeker M."/>
        </authorList>
    </citation>
    <scope>NUCLEOTIDE SEQUENCE [LARGE SCALE GENOMIC DNA]</scope>
    <source>
        <strain evidence="8 9">DSM 13087</strain>
    </source>
</reference>
<dbReference type="InterPro" id="IPR010280">
    <property type="entry name" value="U5_MeTrfase_fam"/>
</dbReference>
<feature type="binding site" evidence="6">
    <location>
        <position position="336"/>
    </location>
    <ligand>
        <name>S-adenosyl-L-methionine</name>
        <dbReference type="ChEBI" id="CHEBI:59789"/>
    </ligand>
</feature>
<comment type="similarity">
    <text evidence="6">Belongs to the class I-like SAM-binding methyltransferase superfamily. RNA M5U methyltransferase family.</text>
</comment>
<feature type="active site" description="Nucleophile" evidence="6">
    <location>
        <position position="362"/>
    </location>
</feature>
<dbReference type="RefSeq" id="WP_071470992.1">
    <property type="nucleotide sequence ID" value="NZ_MEHT01000046.1"/>
</dbReference>
<keyword evidence="1" id="KW-0004">4Fe-4S</keyword>
<dbReference type="PROSITE" id="PS01230">
    <property type="entry name" value="TRMA_1"/>
    <property type="match status" value="1"/>
</dbReference>
<feature type="binding site" evidence="6">
    <location>
        <position position="288"/>
    </location>
    <ligand>
        <name>S-adenosyl-L-methionine</name>
        <dbReference type="ChEBI" id="CHEBI:59789"/>
    </ligand>
</feature>
<dbReference type="PANTHER" id="PTHR11061">
    <property type="entry name" value="RNA M5U METHYLTRANSFERASE"/>
    <property type="match status" value="1"/>
</dbReference>
<keyword evidence="1" id="KW-0479">Metal-binding</keyword>
<dbReference type="GO" id="GO:0051539">
    <property type="term" value="F:4 iron, 4 sulfur cluster binding"/>
    <property type="evidence" value="ECO:0007669"/>
    <property type="project" value="UniProtKB-KW"/>
</dbReference>
<evidence type="ECO:0000256" key="2">
    <source>
        <dbReference type="ARBA" id="ARBA00022603"/>
    </source>
</evidence>
<name>A0A2W7RUZ7_9RHOB</name>
<dbReference type="Gene3D" id="2.40.50.1070">
    <property type="match status" value="1"/>
</dbReference>
<evidence type="ECO:0000256" key="7">
    <source>
        <dbReference type="PROSITE-ProRule" id="PRU10015"/>
    </source>
</evidence>
<feature type="binding site" evidence="6">
    <location>
        <position position="241"/>
    </location>
    <ligand>
        <name>S-adenosyl-L-methionine</name>
        <dbReference type="ChEBI" id="CHEBI:59789"/>
    </ligand>
</feature>
<evidence type="ECO:0000256" key="4">
    <source>
        <dbReference type="ARBA" id="ARBA00022691"/>
    </source>
</evidence>
<dbReference type="Gene3D" id="2.40.50.140">
    <property type="entry name" value="Nucleic acid-binding proteins"/>
    <property type="match status" value="1"/>
</dbReference>
<dbReference type="Proteomes" id="UP000249364">
    <property type="component" value="Unassembled WGS sequence"/>
</dbReference>
<keyword evidence="3 6" id="KW-0808">Transferase</keyword>
<dbReference type="OrthoDB" id="9804590at2"/>
<evidence type="ECO:0000256" key="1">
    <source>
        <dbReference type="ARBA" id="ARBA00022485"/>
    </source>
</evidence>
<keyword evidence="4 6" id="KW-0949">S-adenosyl-L-methionine</keyword>
<dbReference type="Pfam" id="PF05958">
    <property type="entry name" value="tRNA_U5-meth_tr"/>
    <property type="match status" value="1"/>
</dbReference>
<proteinExistence type="inferred from homology"/>
<protein>
    <submittedName>
        <fullName evidence="8">23S rRNA m(5)U-1939 methyltransferase</fullName>
    </submittedName>
</protein>
<dbReference type="PROSITE" id="PS51687">
    <property type="entry name" value="SAM_MT_RNA_M5U"/>
    <property type="match status" value="1"/>
</dbReference>
<evidence type="ECO:0000313" key="8">
    <source>
        <dbReference type="EMBL" id="PZX41952.1"/>
    </source>
</evidence>
<gene>
    <name evidence="8" type="ORF">LY56_02243</name>
</gene>
<dbReference type="SUPFAM" id="SSF53335">
    <property type="entry name" value="S-adenosyl-L-methionine-dependent methyltransferases"/>
    <property type="match status" value="1"/>
</dbReference>
<sequence>MTHTTILRLGHHGDGIADGPVYVPRTLPGEVVEGEIAQGRMDAPRIVTPSPLRIKAPCPHYRNCGGCALQHAQADFVSQWKEGVIRQALAAQGLTAEFRAPHISPLHSRRRASFSGRRLKKGALVGFHARASDVITPVPECLILHPDLTAALPLLEDVTARFGSRKTTMSLSLTRSDAGLDLAVSGGKLLDDAMRAELGQWAGQAGLARLAWEGEVVAQAHPPFHQIGRAKITPPPGAFLQATKPAEQALQAAVATSVGNAARILDLFAGCGTFTLPLAERAELHAVEGEAPMLHALDAGWRQATGLKRVTHEARDLFRRPLLPAELAKYDAAVIDPPRAGAEAQANALAACAIPRIAAVSCSPATFARDAKILIGGGYRLDWVQMVDQFRFSPHVELAAQFTR</sequence>
<keyword evidence="1" id="KW-0408">Iron</keyword>
<keyword evidence="2 6" id="KW-0489">Methyltransferase</keyword>
<keyword evidence="5" id="KW-0411">Iron-sulfur</keyword>
<evidence type="ECO:0000256" key="3">
    <source>
        <dbReference type="ARBA" id="ARBA00022679"/>
    </source>
</evidence>
<evidence type="ECO:0000313" key="9">
    <source>
        <dbReference type="Proteomes" id="UP000249364"/>
    </source>
</evidence>
<dbReference type="CDD" id="cd02440">
    <property type="entry name" value="AdoMet_MTases"/>
    <property type="match status" value="1"/>
</dbReference>
<dbReference type="InterPro" id="IPR030390">
    <property type="entry name" value="MeTrfase_TrmA_AS"/>
</dbReference>
<evidence type="ECO:0000256" key="6">
    <source>
        <dbReference type="PROSITE-ProRule" id="PRU01024"/>
    </source>
</evidence>
<dbReference type="AlphaFoldDB" id="A0A2W7RUZ7"/>
<dbReference type="GO" id="GO:0070475">
    <property type="term" value="P:rRNA base methylation"/>
    <property type="evidence" value="ECO:0007669"/>
    <property type="project" value="TreeGrafter"/>
</dbReference>
<feature type="active site" evidence="7">
    <location>
        <position position="362"/>
    </location>
</feature>
<dbReference type="PANTHER" id="PTHR11061:SF49">
    <property type="entry name" value="23S RRNA (URACIL(1939)-C(5))-METHYLTRANSFERASE RLMD"/>
    <property type="match status" value="1"/>
</dbReference>
<dbReference type="InterPro" id="IPR029063">
    <property type="entry name" value="SAM-dependent_MTases_sf"/>
</dbReference>
<dbReference type="STRING" id="121821.GCA_001870675_03207"/>
<feature type="binding site" evidence="6">
    <location>
        <position position="268"/>
    </location>
    <ligand>
        <name>S-adenosyl-L-methionine</name>
        <dbReference type="ChEBI" id="CHEBI:59789"/>
    </ligand>
</feature>
<comment type="caution">
    <text evidence="8">The sequence shown here is derived from an EMBL/GenBank/DDBJ whole genome shotgun (WGS) entry which is preliminary data.</text>
</comment>
<dbReference type="EMBL" id="QKZQ01000010">
    <property type="protein sequence ID" value="PZX41952.1"/>
    <property type="molecule type" value="Genomic_DNA"/>
</dbReference>
<keyword evidence="9" id="KW-1185">Reference proteome</keyword>
<dbReference type="GO" id="GO:0070041">
    <property type="term" value="F:rRNA (uridine-C5-)-methyltransferase activity"/>
    <property type="evidence" value="ECO:0007669"/>
    <property type="project" value="TreeGrafter"/>
</dbReference>
<accession>A0A2W7RUZ7</accession>
<evidence type="ECO:0000256" key="5">
    <source>
        <dbReference type="ARBA" id="ARBA00023014"/>
    </source>
</evidence>
<dbReference type="Gene3D" id="3.40.50.150">
    <property type="entry name" value="Vaccinia Virus protein VP39"/>
    <property type="match status" value="1"/>
</dbReference>
<organism evidence="8 9">
    <name type="scientific">Roseinatronobacter thiooxidans</name>
    <dbReference type="NCBI Taxonomy" id="121821"/>
    <lineage>
        <taxon>Bacteria</taxon>
        <taxon>Pseudomonadati</taxon>
        <taxon>Pseudomonadota</taxon>
        <taxon>Alphaproteobacteria</taxon>
        <taxon>Rhodobacterales</taxon>
        <taxon>Paracoccaceae</taxon>
        <taxon>Roseinatronobacter</taxon>
    </lineage>
</organism>